<dbReference type="SMART" id="SM00283">
    <property type="entry name" value="MA"/>
    <property type="match status" value="1"/>
</dbReference>
<organism evidence="14 15">
    <name type="scientific">Anoxybacillus flavithermus (strain DSM 21510 / WK1)</name>
    <dbReference type="NCBI Taxonomy" id="491915"/>
    <lineage>
        <taxon>Bacteria</taxon>
        <taxon>Bacillati</taxon>
        <taxon>Bacillota</taxon>
        <taxon>Bacilli</taxon>
        <taxon>Bacillales</taxon>
        <taxon>Anoxybacillaceae</taxon>
        <taxon>Anoxybacillus</taxon>
    </lineage>
</organism>
<dbReference type="PANTHER" id="PTHR32089">
    <property type="entry name" value="METHYL-ACCEPTING CHEMOTAXIS PROTEIN MCPB"/>
    <property type="match status" value="1"/>
</dbReference>
<dbReference type="Proteomes" id="UP000000742">
    <property type="component" value="Chromosome"/>
</dbReference>
<evidence type="ECO:0000256" key="11">
    <source>
        <dbReference type="SAM" id="Phobius"/>
    </source>
</evidence>
<keyword evidence="5 11" id="KW-1133">Transmembrane helix</keyword>
<evidence type="ECO:0000256" key="3">
    <source>
        <dbReference type="ARBA" id="ARBA00022500"/>
    </source>
</evidence>
<reference evidence="14 15" key="1">
    <citation type="journal article" date="2008" name="Genome Biol.">
        <title>Encapsulated in silica: genome, proteome and physiology of the thermophilic bacterium Anoxybacillus flavithermus WK1.</title>
        <authorList>
            <person name="Saw J.H."/>
            <person name="Mountain B.W."/>
            <person name="Feng L."/>
            <person name="Omelchenko M.V."/>
            <person name="Hou S."/>
            <person name="Saito J.A."/>
            <person name="Stott M.B."/>
            <person name="Li D."/>
            <person name="Zhao G."/>
            <person name="Wu J."/>
            <person name="Galperin M.Y."/>
            <person name="Koonin E.V."/>
            <person name="Makarova K.S."/>
            <person name="Wolf Y.I."/>
            <person name="Rigden D.J."/>
            <person name="Dunfield P.F."/>
            <person name="Wang L."/>
            <person name="Alam M."/>
        </authorList>
    </citation>
    <scope>NUCLEOTIDE SEQUENCE [LARGE SCALE GENOMIC DNA]</scope>
    <source>
        <strain evidence="15">DSM 21510 / WK1</strain>
    </source>
</reference>
<feature type="coiled-coil region" evidence="10">
    <location>
        <begin position="642"/>
        <end position="676"/>
    </location>
</feature>
<name>B7GKX0_ANOFW</name>
<evidence type="ECO:0000256" key="9">
    <source>
        <dbReference type="PROSITE-ProRule" id="PRU00284"/>
    </source>
</evidence>
<dbReference type="PROSITE" id="PS50885">
    <property type="entry name" value="HAMP"/>
    <property type="match status" value="1"/>
</dbReference>
<dbReference type="eggNOG" id="COG0840">
    <property type="taxonomic scope" value="Bacteria"/>
</dbReference>
<feature type="domain" description="Methyl-accepting transducer" evidence="12">
    <location>
        <begin position="417"/>
        <end position="653"/>
    </location>
</feature>
<dbReference type="RefSeq" id="WP_012575777.1">
    <property type="nucleotide sequence ID" value="NC_011567.1"/>
</dbReference>
<comment type="subcellular location">
    <subcellularLocation>
        <location evidence="1">Cell membrane</location>
        <topology evidence="1">Multi-pass membrane protein</topology>
    </subcellularLocation>
</comment>
<dbReference type="Pfam" id="PF00672">
    <property type="entry name" value="HAMP"/>
    <property type="match status" value="1"/>
</dbReference>
<keyword evidence="4 11" id="KW-0812">Transmembrane</keyword>
<dbReference type="SUPFAM" id="SSF58104">
    <property type="entry name" value="Methyl-accepting chemotaxis protein (MCP) signaling domain"/>
    <property type="match status" value="1"/>
</dbReference>
<dbReference type="CDD" id="cd12913">
    <property type="entry name" value="PDC1_MCP_like"/>
    <property type="match status" value="1"/>
</dbReference>
<evidence type="ECO:0000259" key="12">
    <source>
        <dbReference type="PROSITE" id="PS50111"/>
    </source>
</evidence>
<dbReference type="GO" id="GO:0004888">
    <property type="term" value="F:transmembrane signaling receptor activity"/>
    <property type="evidence" value="ECO:0007669"/>
    <property type="project" value="InterPro"/>
</dbReference>
<dbReference type="EMBL" id="CP000922">
    <property type="protein sequence ID" value="ACJ34601.1"/>
    <property type="molecule type" value="Genomic_DNA"/>
</dbReference>
<dbReference type="KEGG" id="afl:Aflv_2244"/>
<feature type="transmembrane region" description="Helical" evidence="11">
    <location>
        <begin position="12"/>
        <end position="39"/>
    </location>
</feature>
<dbReference type="GeneID" id="7038496"/>
<dbReference type="PANTHER" id="PTHR32089:SF112">
    <property type="entry name" value="LYSOZYME-LIKE PROTEIN-RELATED"/>
    <property type="match status" value="1"/>
</dbReference>
<evidence type="ECO:0000313" key="14">
    <source>
        <dbReference type="EMBL" id="ACJ34601.1"/>
    </source>
</evidence>
<dbReference type="InterPro" id="IPR033479">
    <property type="entry name" value="dCache_1"/>
</dbReference>
<keyword evidence="6 11" id="KW-0472">Membrane</keyword>
<dbReference type="InterPro" id="IPR004089">
    <property type="entry name" value="MCPsignal_dom"/>
</dbReference>
<dbReference type="InterPro" id="IPR003660">
    <property type="entry name" value="HAMP_dom"/>
</dbReference>
<evidence type="ECO:0000256" key="8">
    <source>
        <dbReference type="ARBA" id="ARBA00029447"/>
    </source>
</evidence>
<evidence type="ECO:0000256" key="6">
    <source>
        <dbReference type="ARBA" id="ARBA00023136"/>
    </source>
</evidence>
<evidence type="ECO:0000256" key="7">
    <source>
        <dbReference type="ARBA" id="ARBA00023224"/>
    </source>
</evidence>
<dbReference type="SMART" id="SM00304">
    <property type="entry name" value="HAMP"/>
    <property type="match status" value="1"/>
</dbReference>
<dbReference type="CDD" id="cd11386">
    <property type="entry name" value="MCP_signal"/>
    <property type="match status" value="1"/>
</dbReference>
<dbReference type="Gene3D" id="3.30.450.20">
    <property type="entry name" value="PAS domain"/>
    <property type="match status" value="2"/>
</dbReference>
<dbReference type="GO" id="GO:0005886">
    <property type="term" value="C:plasma membrane"/>
    <property type="evidence" value="ECO:0007669"/>
    <property type="project" value="UniProtKB-SubCell"/>
</dbReference>
<dbReference type="AlphaFoldDB" id="B7GKX0"/>
<dbReference type="PATRIC" id="fig|491915.6.peg.2303"/>
<dbReference type="InterPro" id="IPR004090">
    <property type="entry name" value="Chemotax_Me-accpt_rcpt"/>
</dbReference>
<evidence type="ECO:0000259" key="13">
    <source>
        <dbReference type="PROSITE" id="PS50885"/>
    </source>
</evidence>
<dbReference type="Pfam" id="PF00015">
    <property type="entry name" value="MCPsignal"/>
    <property type="match status" value="1"/>
</dbReference>
<feature type="domain" description="HAMP" evidence="13">
    <location>
        <begin position="345"/>
        <end position="398"/>
    </location>
</feature>
<evidence type="ECO:0000256" key="2">
    <source>
        <dbReference type="ARBA" id="ARBA00022475"/>
    </source>
</evidence>
<dbReference type="STRING" id="491915.Aflv_2244"/>
<feature type="coiled-coil region" evidence="10">
    <location>
        <begin position="383"/>
        <end position="410"/>
    </location>
</feature>
<evidence type="ECO:0000256" key="10">
    <source>
        <dbReference type="SAM" id="Coils"/>
    </source>
</evidence>
<comment type="similarity">
    <text evidence="8">Belongs to the methyl-accepting chemotaxis (MCP) protein family.</text>
</comment>
<dbReference type="Gene3D" id="1.10.287.950">
    <property type="entry name" value="Methyl-accepting chemotaxis protein"/>
    <property type="match status" value="1"/>
</dbReference>
<keyword evidence="3" id="KW-0145">Chemotaxis</keyword>
<evidence type="ECO:0000256" key="4">
    <source>
        <dbReference type="ARBA" id="ARBA00022692"/>
    </source>
</evidence>
<feature type="coiled-coil region" evidence="10">
    <location>
        <begin position="471"/>
        <end position="501"/>
    </location>
</feature>
<gene>
    <name evidence="14" type="primary">tlpB</name>
    <name evidence="14" type="ordered locus">Aflv_2244</name>
</gene>
<keyword evidence="10" id="KW-0175">Coiled coil</keyword>
<dbReference type="HOGENOM" id="CLU_000445_107_19_9"/>
<accession>B7GKX0</accession>
<feature type="transmembrane region" description="Helical" evidence="11">
    <location>
        <begin position="321"/>
        <end position="344"/>
    </location>
</feature>
<dbReference type="Gene3D" id="6.10.340.10">
    <property type="match status" value="1"/>
</dbReference>
<evidence type="ECO:0000256" key="1">
    <source>
        <dbReference type="ARBA" id="ARBA00004651"/>
    </source>
</evidence>
<sequence>MITKRWKDRSLIFRTAFLLSTIVAIITISAVSFLLYQFLNEEKQLTKTFAVAETKSYANDIETIFYNAETIADTFGEYMLFAKKHQLTREQVLEHMHDLLDHNKQLLGIYTLWEPNAFDGKDTMYVNKEGHDATGRFIPYVVRSDGTIIVEASRDYDKEGAGDYYLTPKNTKKPLLLEPYTYEVNGKNVLLTSLILPLIDPNTNQFLGIVGVDFEVSFLQQLISKEKPLGGYLNFIDGNGTIIASGLGEKFIGQTITLDKEKTVLKQIVNRVPFSDEIYSELIKDDVLRAFAPIDLPRFEKTWALVLSVPSHVLFKRVQTFAIEGAIGVIAIILLLTVFITVTLRRILLPVRHTALAAQQIAEGNLNIHIQSLPYADEVGTLTRSMEEMVKQLREQIGTLSNESNQLTNEANHIATNAKQNSEASTYVHEVMSEITERTTSQTDALLESMKAMEEMAIGVQKLAESTSEVADSAKEMSDEAKQGKEQLEQTVKQMKQIEQSFALIDKQVNSLTSYSEQIGHIVATISAISSQTNLLALNAAIEAARAGEAGKGFAVVAEEVRKLAEQVDEAAKQVSDLIGHVQNQVQEVAEVTKQGADDIKQGSTVITSTTQTFERIVQKTDVVSEEIQEISAATEQMSAGVEQVTASIENIVETAKDVQQEIQEATSSIDEQANISKQLDASAKQIADISLNLQQLIQRFTL</sequence>
<evidence type="ECO:0000256" key="5">
    <source>
        <dbReference type="ARBA" id="ARBA00022989"/>
    </source>
</evidence>
<dbReference type="GO" id="GO:0006935">
    <property type="term" value="P:chemotaxis"/>
    <property type="evidence" value="ECO:0007669"/>
    <property type="project" value="UniProtKB-KW"/>
</dbReference>
<dbReference type="PRINTS" id="PR00260">
    <property type="entry name" value="CHEMTRNSDUCR"/>
</dbReference>
<protein>
    <submittedName>
        <fullName evidence="14">Methyl-accepting chemotaxis protein</fullName>
    </submittedName>
</protein>
<dbReference type="CDD" id="cd06225">
    <property type="entry name" value="HAMP"/>
    <property type="match status" value="1"/>
</dbReference>
<proteinExistence type="inferred from homology"/>
<keyword evidence="2" id="KW-1003">Cell membrane</keyword>
<keyword evidence="7 9" id="KW-0807">Transducer</keyword>
<dbReference type="Pfam" id="PF02743">
    <property type="entry name" value="dCache_1"/>
    <property type="match status" value="1"/>
</dbReference>
<dbReference type="PROSITE" id="PS50111">
    <property type="entry name" value="CHEMOTAXIS_TRANSDUC_2"/>
    <property type="match status" value="1"/>
</dbReference>
<dbReference type="GO" id="GO:0007165">
    <property type="term" value="P:signal transduction"/>
    <property type="evidence" value="ECO:0007669"/>
    <property type="project" value="UniProtKB-KW"/>
</dbReference>
<evidence type="ECO:0000313" key="15">
    <source>
        <dbReference type="Proteomes" id="UP000000742"/>
    </source>
</evidence>